<reference evidence="1" key="1">
    <citation type="journal article" date="2015" name="Nature">
        <title>Complex archaea that bridge the gap between prokaryotes and eukaryotes.</title>
        <authorList>
            <person name="Spang A."/>
            <person name="Saw J.H."/>
            <person name="Jorgensen S.L."/>
            <person name="Zaremba-Niedzwiedzka K."/>
            <person name="Martijn J."/>
            <person name="Lind A.E."/>
            <person name="van Eijk R."/>
            <person name="Schleper C."/>
            <person name="Guy L."/>
            <person name="Ettema T.J."/>
        </authorList>
    </citation>
    <scope>NUCLEOTIDE SEQUENCE</scope>
</reference>
<accession>A0A0F9RB46</accession>
<dbReference type="EMBL" id="LAZR01001033">
    <property type="protein sequence ID" value="KKN52124.1"/>
    <property type="molecule type" value="Genomic_DNA"/>
</dbReference>
<comment type="caution">
    <text evidence="1">The sequence shown here is derived from an EMBL/GenBank/DDBJ whole genome shotgun (WGS) entry which is preliminary data.</text>
</comment>
<evidence type="ECO:0000313" key="1">
    <source>
        <dbReference type="EMBL" id="KKN52124.1"/>
    </source>
</evidence>
<protein>
    <submittedName>
        <fullName evidence="1">Uncharacterized protein</fullName>
    </submittedName>
</protein>
<organism evidence="1">
    <name type="scientific">marine sediment metagenome</name>
    <dbReference type="NCBI Taxonomy" id="412755"/>
    <lineage>
        <taxon>unclassified sequences</taxon>
        <taxon>metagenomes</taxon>
        <taxon>ecological metagenomes</taxon>
    </lineage>
</organism>
<dbReference type="AlphaFoldDB" id="A0A0F9RB46"/>
<name>A0A0F9RB46_9ZZZZ</name>
<gene>
    <name evidence="1" type="ORF">LCGC14_0615980</name>
</gene>
<proteinExistence type="predicted"/>
<sequence length="151" mass="16508">MNLRPFGSAVRIMLASIDNNAVGASAGISFFAPSDSRGILVYHYDFTDIVDVVVKLTSSAFLTNTISGSPKFKSDPNFDTAGIFGHGRVIGGYTRLEGDRPFRHNNTSISPSIMGPRTPMYVPPTYYLMFIKTTVTDELEGSFIIDVLTKD</sequence>